<gene>
    <name evidence="2" type="ORF">B296_00038093</name>
</gene>
<evidence type="ECO:0000256" key="1">
    <source>
        <dbReference type="SAM" id="Phobius"/>
    </source>
</evidence>
<comment type="caution">
    <text evidence="2">The sequence shown here is derived from an EMBL/GenBank/DDBJ whole genome shotgun (WGS) entry which is preliminary data.</text>
</comment>
<name>A0A426ZK36_ENSVE</name>
<evidence type="ECO:0000313" key="2">
    <source>
        <dbReference type="EMBL" id="RRT64320.1"/>
    </source>
</evidence>
<proteinExistence type="predicted"/>
<dbReference type="EMBL" id="AMZH03006240">
    <property type="protein sequence ID" value="RRT64320.1"/>
    <property type="molecule type" value="Genomic_DNA"/>
</dbReference>
<reference evidence="2 3" key="1">
    <citation type="journal article" date="2014" name="Agronomy (Basel)">
        <title>A Draft Genome Sequence for Ensete ventricosum, the Drought-Tolerant Tree Against Hunger.</title>
        <authorList>
            <person name="Harrison J."/>
            <person name="Moore K.A."/>
            <person name="Paszkiewicz K."/>
            <person name="Jones T."/>
            <person name="Grant M."/>
            <person name="Ambacheew D."/>
            <person name="Muzemil S."/>
            <person name="Studholme D.J."/>
        </authorList>
    </citation>
    <scope>NUCLEOTIDE SEQUENCE [LARGE SCALE GENOMIC DNA]</scope>
</reference>
<evidence type="ECO:0000313" key="3">
    <source>
        <dbReference type="Proteomes" id="UP000287651"/>
    </source>
</evidence>
<sequence length="102" mass="12025">MLNRFADIASNNLKNQHALFVELLKMFGYALFVVLLAVEGRFLCHMYYESVLLELKEETEKKISESVEKAIGLKLHKLQMKLNKFIEEKRFFEDVSYCITML</sequence>
<accession>A0A426ZK36</accession>
<keyword evidence="1" id="KW-1133">Transmembrane helix</keyword>
<dbReference type="Proteomes" id="UP000287651">
    <property type="component" value="Unassembled WGS sequence"/>
</dbReference>
<protein>
    <submittedName>
        <fullName evidence="2">Uncharacterized protein</fullName>
    </submittedName>
</protein>
<keyword evidence="1" id="KW-0472">Membrane</keyword>
<keyword evidence="1" id="KW-0812">Transmembrane</keyword>
<feature type="transmembrane region" description="Helical" evidence="1">
    <location>
        <begin position="20"/>
        <end position="38"/>
    </location>
</feature>
<organism evidence="2 3">
    <name type="scientific">Ensete ventricosum</name>
    <name type="common">Abyssinian banana</name>
    <name type="synonym">Musa ensete</name>
    <dbReference type="NCBI Taxonomy" id="4639"/>
    <lineage>
        <taxon>Eukaryota</taxon>
        <taxon>Viridiplantae</taxon>
        <taxon>Streptophyta</taxon>
        <taxon>Embryophyta</taxon>
        <taxon>Tracheophyta</taxon>
        <taxon>Spermatophyta</taxon>
        <taxon>Magnoliopsida</taxon>
        <taxon>Liliopsida</taxon>
        <taxon>Zingiberales</taxon>
        <taxon>Musaceae</taxon>
        <taxon>Ensete</taxon>
    </lineage>
</organism>
<dbReference type="AlphaFoldDB" id="A0A426ZK36"/>